<dbReference type="NCBIfam" id="TIGR00103">
    <property type="entry name" value="DNA_YbaB_EbfC"/>
    <property type="match status" value="1"/>
</dbReference>
<reference evidence="5" key="1">
    <citation type="submission" date="2015-07" db="EMBL/GenBank/DDBJ databases">
        <title>Lactobacillus ginsenosidimutans/EMML 3141/ whole genome sequencing.</title>
        <authorList>
            <person name="Kim M.K."/>
            <person name="Im W.-T."/>
            <person name="Srinivasan S."/>
            <person name="Lee J.-J."/>
        </authorList>
    </citation>
    <scope>NUCLEOTIDE SEQUENCE [LARGE SCALE GENOMIC DNA]</scope>
    <source>
        <strain evidence="5">EMML 3041</strain>
    </source>
</reference>
<feature type="region of interest" description="Disordered" evidence="3">
    <location>
        <begin position="1"/>
        <end position="31"/>
    </location>
</feature>
<comment type="similarity">
    <text evidence="2">Belongs to the YbaB/EbfC family.</text>
</comment>
<dbReference type="Gene3D" id="3.30.1310.10">
    <property type="entry name" value="Nucleoid-associated protein YbaB-like domain"/>
    <property type="match status" value="1"/>
</dbReference>
<dbReference type="STRING" id="1007676.ABM34_05045"/>
<dbReference type="PIRSF" id="PIRSF004555">
    <property type="entry name" value="UCP004555"/>
    <property type="match status" value="1"/>
</dbReference>
<dbReference type="AlphaFoldDB" id="A0A0H4QIW7"/>
<dbReference type="Proteomes" id="UP000036106">
    <property type="component" value="Chromosome"/>
</dbReference>
<gene>
    <name evidence="4" type="ORF">ABM34_05045</name>
</gene>
<evidence type="ECO:0000256" key="1">
    <source>
        <dbReference type="ARBA" id="ARBA00023125"/>
    </source>
</evidence>
<dbReference type="InterPro" id="IPR004401">
    <property type="entry name" value="YbaB/EbfC"/>
</dbReference>
<dbReference type="PATRIC" id="fig|1007676.4.peg.1002"/>
<comment type="subunit">
    <text evidence="2">Homodimer.</text>
</comment>
<protein>
    <recommendedName>
        <fullName evidence="2">Nucleoid-associated protein ABM34_05045</fullName>
    </recommendedName>
</protein>
<keyword evidence="5" id="KW-1185">Reference proteome</keyword>
<dbReference type="GO" id="GO:0043590">
    <property type="term" value="C:bacterial nucleoid"/>
    <property type="evidence" value="ECO:0007669"/>
    <property type="project" value="UniProtKB-UniRule"/>
</dbReference>
<dbReference type="KEGG" id="lgn:ABM34_05045"/>
<sequence length="116" mass="12638">MAQGPNFGNMGGNMADLMRQAQKMQKQVTEAQNEIKNAEYEGKAAGELVTLKMNGERKVTDLKIADKLIDPDDPDTLQDMIIMAFNDANDKMTEDQKEKLGQYAGGLGGNGLNGLM</sequence>
<dbReference type="GO" id="GO:0003677">
    <property type="term" value="F:DNA binding"/>
    <property type="evidence" value="ECO:0007669"/>
    <property type="project" value="UniProtKB-UniRule"/>
</dbReference>
<accession>A0A0H4QIW7</accession>
<evidence type="ECO:0000313" key="5">
    <source>
        <dbReference type="Proteomes" id="UP000036106"/>
    </source>
</evidence>
<keyword evidence="2" id="KW-0963">Cytoplasm</keyword>
<dbReference type="Pfam" id="PF02575">
    <property type="entry name" value="YbaB_DNA_bd"/>
    <property type="match status" value="1"/>
</dbReference>
<evidence type="ECO:0000313" key="4">
    <source>
        <dbReference type="EMBL" id="AKP66961.1"/>
    </source>
</evidence>
<dbReference type="InterPro" id="IPR036894">
    <property type="entry name" value="YbaB-like_sf"/>
</dbReference>
<keyword evidence="1 2" id="KW-0238">DNA-binding</keyword>
<dbReference type="GO" id="GO:0005829">
    <property type="term" value="C:cytosol"/>
    <property type="evidence" value="ECO:0007669"/>
    <property type="project" value="TreeGrafter"/>
</dbReference>
<comment type="subcellular location">
    <subcellularLocation>
        <location evidence="2">Cytoplasm</location>
        <location evidence="2">Nucleoid</location>
    </subcellularLocation>
</comment>
<dbReference type="HAMAP" id="MF_00274">
    <property type="entry name" value="DNA_YbaB_EbfC"/>
    <property type="match status" value="1"/>
</dbReference>
<evidence type="ECO:0000256" key="2">
    <source>
        <dbReference type="HAMAP-Rule" id="MF_00274"/>
    </source>
</evidence>
<organism evidence="4 5">
    <name type="scientific">Companilactobacillus ginsenosidimutans</name>
    <dbReference type="NCBI Taxonomy" id="1007676"/>
    <lineage>
        <taxon>Bacteria</taxon>
        <taxon>Bacillati</taxon>
        <taxon>Bacillota</taxon>
        <taxon>Bacilli</taxon>
        <taxon>Lactobacillales</taxon>
        <taxon>Lactobacillaceae</taxon>
        <taxon>Companilactobacillus</taxon>
    </lineage>
</organism>
<dbReference type="RefSeq" id="WP_064505401.1">
    <property type="nucleotide sequence ID" value="NZ_CP012034.1"/>
</dbReference>
<proteinExistence type="inferred from homology"/>
<dbReference type="OrthoDB" id="9795263at2"/>
<dbReference type="SUPFAM" id="SSF82607">
    <property type="entry name" value="YbaB-like"/>
    <property type="match status" value="1"/>
</dbReference>
<comment type="function">
    <text evidence="2">Binds to DNA and alters its conformation. May be involved in regulation of gene expression, nucleoid organization and DNA protection.</text>
</comment>
<dbReference type="EMBL" id="CP012034">
    <property type="protein sequence ID" value="AKP66961.1"/>
    <property type="molecule type" value="Genomic_DNA"/>
</dbReference>
<name>A0A0H4QIW7_9LACO</name>
<evidence type="ECO:0000256" key="3">
    <source>
        <dbReference type="SAM" id="MobiDB-lite"/>
    </source>
</evidence>
<dbReference type="PANTHER" id="PTHR33449">
    <property type="entry name" value="NUCLEOID-ASSOCIATED PROTEIN YBAB"/>
    <property type="match status" value="1"/>
</dbReference>
<dbReference type="PANTHER" id="PTHR33449:SF1">
    <property type="entry name" value="NUCLEOID-ASSOCIATED PROTEIN YBAB"/>
    <property type="match status" value="1"/>
</dbReference>
<feature type="compositionally biased region" description="Polar residues" evidence="3">
    <location>
        <begin position="22"/>
        <end position="31"/>
    </location>
</feature>